<feature type="domain" description="HTH tetR-type" evidence="4">
    <location>
        <begin position="25"/>
        <end position="85"/>
    </location>
</feature>
<sequence>MGEQPVMCVPSHGRNGGRPTRAESARRVEHLLDVATALFLGHGYGAATIEAVARESGVAKKTIYRRFGGKAALFGAVLRRLSDRWLDGLGALPADGDALSATLRTFARHALNAAVSREGVMLSAMIQAEARAFPELAHGYYENGPARIQAALARFLAAEVAAGRLTLDDPETAADQFLHLAVGGIHRRAVLGVEPLPDRAALDRRADFAVRIFLDGCRRA</sequence>
<dbReference type="Pfam" id="PF00440">
    <property type="entry name" value="TetR_N"/>
    <property type="match status" value="1"/>
</dbReference>
<dbReference type="InterPro" id="IPR009057">
    <property type="entry name" value="Homeodomain-like_sf"/>
</dbReference>
<dbReference type="InterPro" id="IPR036271">
    <property type="entry name" value="Tet_transcr_reg_TetR-rel_C_sf"/>
</dbReference>
<gene>
    <name evidence="5" type="ORF">GCM10011611_40610</name>
</gene>
<protein>
    <recommendedName>
        <fullName evidence="4">HTH tetR-type domain-containing protein</fullName>
    </recommendedName>
</protein>
<dbReference type="RefSeq" id="WP_189049157.1">
    <property type="nucleotide sequence ID" value="NZ_BMJQ01000011.1"/>
</dbReference>
<keyword evidence="1 2" id="KW-0238">DNA-binding</keyword>
<comment type="caution">
    <text evidence="5">The sequence shown here is derived from an EMBL/GenBank/DDBJ whole genome shotgun (WGS) entry which is preliminary data.</text>
</comment>
<dbReference type="PANTHER" id="PTHR30055:SF146">
    <property type="entry name" value="HTH-TYPE TRANSCRIPTIONAL DUAL REGULATOR CECR"/>
    <property type="match status" value="1"/>
</dbReference>
<organism evidence="5 6">
    <name type="scientific">Aliidongia dinghuensis</name>
    <dbReference type="NCBI Taxonomy" id="1867774"/>
    <lineage>
        <taxon>Bacteria</taxon>
        <taxon>Pseudomonadati</taxon>
        <taxon>Pseudomonadota</taxon>
        <taxon>Alphaproteobacteria</taxon>
        <taxon>Rhodospirillales</taxon>
        <taxon>Dongiaceae</taxon>
        <taxon>Aliidongia</taxon>
    </lineage>
</organism>
<dbReference type="Proteomes" id="UP000646365">
    <property type="component" value="Unassembled WGS sequence"/>
</dbReference>
<dbReference type="Pfam" id="PF14246">
    <property type="entry name" value="TetR_C_7"/>
    <property type="match status" value="1"/>
</dbReference>
<feature type="DNA-binding region" description="H-T-H motif" evidence="2">
    <location>
        <begin position="48"/>
        <end position="67"/>
    </location>
</feature>
<dbReference type="Gene3D" id="1.10.357.10">
    <property type="entry name" value="Tetracycline Repressor, domain 2"/>
    <property type="match status" value="1"/>
</dbReference>
<evidence type="ECO:0000256" key="3">
    <source>
        <dbReference type="SAM" id="MobiDB-lite"/>
    </source>
</evidence>
<dbReference type="GO" id="GO:0000976">
    <property type="term" value="F:transcription cis-regulatory region binding"/>
    <property type="evidence" value="ECO:0007669"/>
    <property type="project" value="TreeGrafter"/>
</dbReference>
<evidence type="ECO:0000256" key="2">
    <source>
        <dbReference type="PROSITE-ProRule" id="PRU00335"/>
    </source>
</evidence>
<name>A0A8J3E4V8_9PROT</name>
<evidence type="ECO:0000313" key="6">
    <source>
        <dbReference type="Proteomes" id="UP000646365"/>
    </source>
</evidence>
<accession>A0A8J3E4V8</accession>
<dbReference type="PANTHER" id="PTHR30055">
    <property type="entry name" value="HTH-TYPE TRANSCRIPTIONAL REGULATOR RUTR"/>
    <property type="match status" value="1"/>
</dbReference>
<evidence type="ECO:0000313" key="5">
    <source>
        <dbReference type="EMBL" id="GGF30414.1"/>
    </source>
</evidence>
<proteinExistence type="predicted"/>
<dbReference type="PRINTS" id="PR00455">
    <property type="entry name" value="HTHTETR"/>
</dbReference>
<dbReference type="GO" id="GO:0003700">
    <property type="term" value="F:DNA-binding transcription factor activity"/>
    <property type="evidence" value="ECO:0007669"/>
    <property type="project" value="TreeGrafter"/>
</dbReference>
<reference evidence="5" key="1">
    <citation type="journal article" date="2014" name="Int. J. Syst. Evol. Microbiol.">
        <title>Complete genome sequence of Corynebacterium casei LMG S-19264T (=DSM 44701T), isolated from a smear-ripened cheese.</title>
        <authorList>
            <consortium name="US DOE Joint Genome Institute (JGI-PGF)"/>
            <person name="Walter F."/>
            <person name="Albersmeier A."/>
            <person name="Kalinowski J."/>
            <person name="Ruckert C."/>
        </authorList>
    </citation>
    <scope>NUCLEOTIDE SEQUENCE</scope>
    <source>
        <strain evidence="5">CGMCC 1.15725</strain>
    </source>
</reference>
<evidence type="ECO:0000256" key="1">
    <source>
        <dbReference type="ARBA" id="ARBA00023125"/>
    </source>
</evidence>
<dbReference type="PROSITE" id="PS50977">
    <property type="entry name" value="HTH_TETR_2"/>
    <property type="match status" value="1"/>
</dbReference>
<dbReference type="SUPFAM" id="SSF46689">
    <property type="entry name" value="Homeodomain-like"/>
    <property type="match status" value="1"/>
</dbReference>
<evidence type="ECO:0000259" key="4">
    <source>
        <dbReference type="PROSITE" id="PS50977"/>
    </source>
</evidence>
<dbReference type="InterPro" id="IPR050109">
    <property type="entry name" value="HTH-type_TetR-like_transc_reg"/>
</dbReference>
<dbReference type="SUPFAM" id="SSF48498">
    <property type="entry name" value="Tetracyclin repressor-like, C-terminal domain"/>
    <property type="match status" value="1"/>
</dbReference>
<dbReference type="AlphaFoldDB" id="A0A8J3E4V8"/>
<dbReference type="InterPro" id="IPR039536">
    <property type="entry name" value="TetR_C_Proteobacteria"/>
</dbReference>
<reference evidence="5" key="2">
    <citation type="submission" date="2020-09" db="EMBL/GenBank/DDBJ databases">
        <authorList>
            <person name="Sun Q."/>
            <person name="Zhou Y."/>
        </authorList>
    </citation>
    <scope>NUCLEOTIDE SEQUENCE</scope>
    <source>
        <strain evidence="5">CGMCC 1.15725</strain>
    </source>
</reference>
<dbReference type="EMBL" id="BMJQ01000011">
    <property type="protein sequence ID" value="GGF30414.1"/>
    <property type="molecule type" value="Genomic_DNA"/>
</dbReference>
<dbReference type="InterPro" id="IPR001647">
    <property type="entry name" value="HTH_TetR"/>
</dbReference>
<feature type="region of interest" description="Disordered" evidence="3">
    <location>
        <begin position="1"/>
        <end position="20"/>
    </location>
</feature>
<keyword evidence="6" id="KW-1185">Reference proteome</keyword>